<organism evidence="4 5">
    <name type="scientific">Cronobacter sakazakii (strain ATCC BAA-894)</name>
    <name type="common">Enterobacter sakazakii</name>
    <dbReference type="NCBI Taxonomy" id="290339"/>
    <lineage>
        <taxon>Bacteria</taxon>
        <taxon>Pseudomonadati</taxon>
        <taxon>Pseudomonadota</taxon>
        <taxon>Gammaproteobacteria</taxon>
        <taxon>Enterobacterales</taxon>
        <taxon>Enterobacteriaceae</taxon>
        <taxon>Cronobacter</taxon>
    </lineage>
</organism>
<keyword evidence="5" id="KW-1185">Reference proteome</keyword>
<evidence type="ECO:0000256" key="1">
    <source>
        <dbReference type="ARBA" id="ARBA00022801"/>
    </source>
</evidence>
<keyword evidence="1" id="KW-0378">Hydrolase</keyword>
<dbReference type="HOGENOM" id="CLU_033323_9_3_6"/>
<feature type="binding site" evidence="3">
    <location>
        <position position="99"/>
    </location>
    <ligand>
        <name>substrate</name>
    </ligand>
</feature>
<evidence type="ECO:0000313" key="5">
    <source>
        <dbReference type="Proteomes" id="UP000000260"/>
    </source>
</evidence>
<protein>
    <recommendedName>
        <fullName evidence="6">Histidine phosphatase family protein</fullName>
    </recommendedName>
</protein>
<sequence>MITFIIFRESSVFSITETGGLYRFSMAVCDRNRFFAGNDVMNLLLIRHAETEWNRGGLIQGHHDSALTARGLQETTALLTALAHEFPSVDAVYTSPAGRARHMGDAIASHFRCPLSVEPLLREQAFGDYEGLSRVQLQRDEPLSAEALFSTDALFTPPGGESLAYAAQRLLSFIQNDLAATSHATCCVVTHGHILQGALALLKDGNIDNFPRYAQPNASYARLTFTADRCDVIQWGIATHLRHLS</sequence>
<dbReference type="SUPFAM" id="SSF53254">
    <property type="entry name" value="Phosphoglycerate mutase-like"/>
    <property type="match status" value="1"/>
</dbReference>
<keyword evidence="4" id="KW-0614">Plasmid</keyword>
<dbReference type="SMART" id="SM00855">
    <property type="entry name" value="PGAM"/>
    <property type="match status" value="1"/>
</dbReference>
<feature type="binding site" evidence="3">
    <location>
        <begin position="47"/>
        <end position="54"/>
    </location>
    <ligand>
        <name>substrate</name>
    </ligand>
</feature>
<dbReference type="KEGG" id="esa:ESA_pESA3p05428"/>
<accession>A7MRJ7</accession>
<dbReference type="GO" id="GO:0043456">
    <property type="term" value="P:regulation of pentose-phosphate shunt"/>
    <property type="evidence" value="ECO:0007669"/>
    <property type="project" value="TreeGrafter"/>
</dbReference>
<dbReference type="Proteomes" id="UP000000260">
    <property type="component" value="Plasmid pESA3"/>
</dbReference>
<reference evidence="5" key="1">
    <citation type="journal article" date="2010" name="PLoS ONE">
        <title>Genome sequence of Cronobacter sakazakii BAA-894 and comparative genomic hybridization analysis with other Cronobacter species.</title>
        <authorList>
            <person name="Kucerova E."/>
            <person name="Clifton S.W."/>
            <person name="Xia X.Q."/>
            <person name="Long F."/>
            <person name="Porwollik S."/>
            <person name="Fulton L."/>
            <person name="Fronick C."/>
            <person name="Minx P."/>
            <person name="Kyung K."/>
            <person name="Warren W."/>
            <person name="Fulton R."/>
            <person name="Feng D."/>
            <person name="Wollam A."/>
            <person name="Shah N."/>
            <person name="Bhonagiri V."/>
            <person name="Nash W.E."/>
            <person name="Hallsworth-Pepin K."/>
            <person name="Wilson R.K."/>
            <person name="McClelland M."/>
            <person name="Forsythe S.J."/>
        </authorList>
    </citation>
    <scope>NUCLEOTIDE SEQUENCE [LARGE SCALE GENOMIC DNA]</scope>
    <source>
        <strain evidence="5">ATCC BAA-894</strain>
    </source>
</reference>
<dbReference type="CDD" id="cd07067">
    <property type="entry name" value="HP_PGM_like"/>
    <property type="match status" value="1"/>
</dbReference>
<dbReference type="InterPro" id="IPR013078">
    <property type="entry name" value="His_Pase_superF_clade-1"/>
</dbReference>
<dbReference type="GO" id="GO:0004331">
    <property type="term" value="F:fructose-2,6-bisphosphate 2-phosphatase activity"/>
    <property type="evidence" value="ECO:0007669"/>
    <property type="project" value="TreeGrafter"/>
</dbReference>
<evidence type="ECO:0000256" key="2">
    <source>
        <dbReference type="PIRSR" id="PIRSR613078-1"/>
    </source>
</evidence>
<dbReference type="Pfam" id="PF00300">
    <property type="entry name" value="His_Phos_1"/>
    <property type="match status" value="1"/>
</dbReference>
<dbReference type="Gene3D" id="3.40.50.1240">
    <property type="entry name" value="Phosphoglycerate mutase-like"/>
    <property type="match status" value="1"/>
</dbReference>
<dbReference type="PANTHER" id="PTHR46517">
    <property type="entry name" value="FRUCTOSE-2,6-BISPHOSPHATASE TIGAR"/>
    <property type="match status" value="1"/>
</dbReference>
<dbReference type="InterPro" id="IPR051695">
    <property type="entry name" value="Phosphoglycerate_Mutase"/>
</dbReference>
<dbReference type="PANTHER" id="PTHR46517:SF1">
    <property type="entry name" value="FRUCTOSE-2,6-BISPHOSPHATASE TIGAR"/>
    <property type="match status" value="1"/>
</dbReference>
<dbReference type="GO" id="GO:0005829">
    <property type="term" value="C:cytosol"/>
    <property type="evidence" value="ECO:0007669"/>
    <property type="project" value="TreeGrafter"/>
</dbReference>
<proteinExistence type="predicted"/>
<evidence type="ECO:0000256" key="3">
    <source>
        <dbReference type="PIRSR" id="PIRSR613078-2"/>
    </source>
</evidence>
<dbReference type="AlphaFoldDB" id="A7MRJ7"/>
<feature type="active site" description="Proton donor/acceptor" evidence="2">
    <location>
        <position position="123"/>
    </location>
</feature>
<dbReference type="InterPro" id="IPR029033">
    <property type="entry name" value="His_PPase_superfam"/>
</dbReference>
<dbReference type="EMBL" id="CP000785">
    <property type="protein sequence ID" value="ABU79625.1"/>
    <property type="molecule type" value="Genomic_DNA"/>
</dbReference>
<dbReference type="GO" id="GO:0045820">
    <property type="term" value="P:negative regulation of glycolytic process"/>
    <property type="evidence" value="ECO:0007669"/>
    <property type="project" value="TreeGrafter"/>
</dbReference>
<geneLocation type="plasmid" evidence="4 5">
    <name>pESA3</name>
</geneLocation>
<evidence type="ECO:0000313" key="4">
    <source>
        <dbReference type="EMBL" id="ABU79625.1"/>
    </source>
</evidence>
<feature type="active site" description="Tele-phosphohistidine intermediate" evidence="2">
    <location>
        <position position="48"/>
    </location>
</feature>
<name>A7MRJ7_CROS8</name>
<gene>
    <name evidence="4" type="ordered locus">ESA_pESA3p05428</name>
</gene>
<evidence type="ECO:0008006" key="6">
    <source>
        <dbReference type="Google" id="ProtNLM"/>
    </source>
</evidence>